<evidence type="ECO:0000256" key="5">
    <source>
        <dbReference type="PROSITE-ProRule" id="PRU00278"/>
    </source>
</evidence>
<dbReference type="InterPro" id="IPR023058">
    <property type="entry name" value="PPIase_PpiC_CS"/>
</dbReference>
<evidence type="ECO:0000256" key="6">
    <source>
        <dbReference type="RuleBase" id="RU363014"/>
    </source>
</evidence>
<keyword evidence="6" id="KW-0732">Signal</keyword>
<organism evidence="8 9">
    <name type="scientific">Diacronema lutheri</name>
    <name type="common">Unicellular marine alga</name>
    <name type="synonym">Monochrysis lutheri</name>
    <dbReference type="NCBI Taxonomy" id="2081491"/>
    <lineage>
        <taxon>Eukaryota</taxon>
        <taxon>Haptista</taxon>
        <taxon>Haptophyta</taxon>
        <taxon>Pavlovophyceae</taxon>
        <taxon>Pavlovales</taxon>
        <taxon>Pavlovaceae</taxon>
        <taxon>Diacronema</taxon>
    </lineage>
</organism>
<gene>
    <name evidence="8" type="ORF">KFE25_012812</name>
</gene>
<dbReference type="EC" id="5.2.1.8" evidence="6"/>
<dbReference type="GO" id="GO:0005737">
    <property type="term" value="C:cytoplasm"/>
    <property type="evidence" value="ECO:0007669"/>
    <property type="project" value="UniProtKB-SubCell"/>
</dbReference>
<feature type="signal peptide" evidence="6">
    <location>
        <begin position="1"/>
        <end position="18"/>
    </location>
</feature>
<keyword evidence="5 6" id="KW-0697">Rotamase</keyword>
<comment type="caution">
    <text evidence="8">The sequence shown here is derived from an EMBL/GenBank/DDBJ whole genome shotgun (WGS) entry which is preliminary data.</text>
</comment>
<dbReference type="PANTHER" id="PTHR43629">
    <property type="entry name" value="PEPTIDYL-PROLYL CIS-TRANS ISOMERASE"/>
    <property type="match status" value="1"/>
</dbReference>
<dbReference type="PANTHER" id="PTHR43629:SF2">
    <property type="entry name" value="RHODANESE-LIKE_PPIC DOMAIN-CONTAINING PROTEIN 12, CHLOROPLASTIC"/>
    <property type="match status" value="1"/>
</dbReference>
<proteinExistence type="inferred from homology"/>
<feature type="domain" description="PpiC" evidence="7">
    <location>
        <begin position="85"/>
        <end position="178"/>
    </location>
</feature>
<dbReference type="Pfam" id="PF13616">
    <property type="entry name" value="Rotamase_3"/>
    <property type="match status" value="1"/>
</dbReference>
<dbReference type="InterPro" id="IPR000297">
    <property type="entry name" value="PPIase_PpiC"/>
</dbReference>
<comment type="similarity">
    <text evidence="2">Belongs to the PpiC/parvulin rotamase family.</text>
</comment>
<accession>A0A8J5XA46</accession>
<protein>
    <recommendedName>
        <fullName evidence="6">Peptidyl-prolyl cis-trans isomerase</fullName>
        <ecNumber evidence="6">5.2.1.8</ecNumber>
    </recommendedName>
</protein>
<keyword evidence="5 6" id="KW-0413">Isomerase</keyword>
<evidence type="ECO:0000259" key="7">
    <source>
        <dbReference type="PROSITE" id="PS50198"/>
    </source>
</evidence>
<dbReference type="Proteomes" id="UP000751190">
    <property type="component" value="Unassembled WGS sequence"/>
</dbReference>
<comment type="subcellular location">
    <subcellularLocation>
        <location evidence="1">Cytoplasm</location>
    </subcellularLocation>
</comment>
<dbReference type="InterPro" id="IPR046357">
    <property type="entry name" value="PPIase_dom_sf"/>
</dbReference>
<comment type="catalytic activity">
    <reaction evidence="6">
        <text>[protein]-peptidylproline (omega=180) = [protein]-peptidylproline (omega=0)</text>
        <dbReference type="Rhea" id="RHEA:16237"/>
        <dbReference type="Rhea" id="RHEA-COMP:10747"/>
        <dbReference type="Rhea" id="RHEA-COMP:10748"/>
        <dbReference type="ChEBI" id="CHEBI:83833"/>
        <dbReference type="ChEBI" id="CHEBI:83834"/>
        <dbReference type="EC" id="5.2.1.8"/>
    </reaction>
</comment>
<dbReference type="EMBL" id="JAGTXO010000040">
    <property type="protein sequence ID" value="KAG8459477.1"/>
    <property type="molecule type" value="Genomic_DNA"/>
</dbReference>
<dbReference type="AlphaFoldDB" id="A0A8J5XA46"/>
<name>A0A8J5XA46_DIALT</name>
<dbReference type="PROSITE" id="PS50198">
    <property type="entry name" value="PPIC_PPIASE_2"/>
    <property type="match status" value="1"/>
</dbReference>
<dbReference type="PROSITE" id="PS01096">
    <property type="entry name" value="PPIC_PPIASE_1"/>
    <property type="match status" value="1"/>
</dbReference>
<evidence type="ECO:0000256" key="3">
    <source>
        <dbReference type="ARBA" id="ARBA00022490"/>
    </source>
</evidence>
<comment type="function">
    <text evidence="4">PPIases accelerate the folding of proteins. It prefers amino acid residues with hydrophobic side chains like leucine and phenylalanine in the P1 position of the peptides substrates.</text>
</comment>
<evidence type="ECO:0000256" key="1">
    <source>
        <dbReference type="ARBA" id="ARBA00004496"/>
    </source>
</evidence>
<reference evidence="8" key="1">
    <citation type="submission" date="2021-05" db="EMBL/GenBank/DDBJ databases">
        <title>The genome of the haptophyte Pavlova lutheri (Diacronema luteri, Pavlovales) - a model for lipid biosynthesis in eukaryotic algae.</title>
        <authorList>
            <person name="Hulatt C.J."/>
            <person name="Posewitz M.C."/>
        </authorList>
    </citation>
    <scope>NUCLEOTIDE SEQUENCE</scope>
    <source>
        <strain evidence="8">NIVA-4/92</strain>
    </source>
</reference>
<sequence length="181" mass="19382">MTSARLLVGVLLAGGAGAFSPSCSHVAPRRMHAAPRARMLDLQPIQIPVIGSFIHEKLGPFGDVINFFLPIAIVAQLGALKDMGKRTARASHVLVPPERYGELLAAKAKIEAGELAFEDAARELSTCPSAKRGGDLGEFTTGKMVREFDAAVFDDSKPIGELQMVRTQFGWHLVSVASRST</sequence>
<dbReference type="SUPFAM" id="SSF54534">
    <property type="entry name" value="FKBP-like"/>
    <property type="match status" value="1"/>
</dbReference>
<evidence type="ECO:0000313" key="9">
    <source>
        <dbReference type="Proteomes" id="UP000751190"/>
    </source>
</evidence>
<dbReference type="InterPro" id="IPR052204">
    <property type="entry name" value="PpiC/parvulin_rotamase"/>
</dbReference>
<dbReference type="OrthoDB" id="8299792at2759"/>
<dbReference type="Gene3D" id="3.10.50.40">
    <property type="match status" value="1"/>
</dbReference>
<keyword evidence="3" id="KW-0963">Cytoplasm</keyword>
<dbReference type="GO" id="GO:0003755">
    <property type="term" value="F:peptidyl-prolyl cis-trans isomerase activity"/>
    <property type="evidence" value="ECO:0007669"/>
    <property type="project" value="UniProtKB-UniRule"/>
</dbReference>
<feature type="chain" id="PRO_5035339529" description="Peptidyl-prolyl cis-trans isomerase" evidence="6">
    <location>
        <begin position="19"/>
        <end position="181"/>
    </location>
</feature>
<keyword evidence="9" id="KW-1185">Reference proteome</keyword>
<evidence type="ECO:0000313" key="8">
    <source>
        <dbReference type="EMBL" id="KAG8459477.1"/>
    </source>
</evidence>
<evidence type="ECO:0000256" key="4">
    <source>
        <dbReference type="ARBA" id="ARBA00046231"/>
    </source>
</evidence>
<evidence type="ECO:0000256" key="2">
    <source>
        <dbReference type="ARBA" id="ARBA00007656"/>
    </source>
</evidence>